<dbReference type="InterPro" id="IPR036397">
    <property type="entry name" value="RNaseH_sf"/>
</dbReference>
<evidence type="ECO:0000256" key="7">
    <source>
        <dbReference type="ARBA" id="ARBA00022918"/>
    </source>
</evidence>
<gene>
    <name evidence="10" type="ORF">Tci_048548</name>
</gene>
<evidence type="ECO:0000256" key="1">
    <source>
        <dbReference type="ARBA" id="ARBA00012493"/>
    </source>
</evidence>
<evidence type="ECO:0000256" key="8">
    <source>
        <dbReference type="SAM" id="MobiDB-lite"/>
    </source>
</evidence>
<dbReference type="Gene3D" id="3.30.70.270">
    <property type="match status" value="1"/>
</dbReference>
<accession>A0A6L2MS36</accession>
<evidence type="ECO:0000256" key="2">
    <source>
        <dbReference type="ARBA" id="ARBA00022679"/>
    </source>
</evidence>
<keyword evidence="4" id="KW-0540">Nuclease</keyword>
<dbReference type="PANTHER" id="PTHR37984">
    <property type="entry name" value="PROTEIN CBG26694"/>
    <property type="match status" value="1"/>
</dbReference>
<keyword evidence="2" id="KW-0808">Transferase</keyword>
<keyword evidence="7 10" id="KW-0695">RNA-directed DNA polymerase</keyword>
<dbReference type="InterPro" id="IPR021109">
    <property type="entry name" value="Peptidase_aspartic_dom_sf"/>
</dbReference>
<dbReference type="Pfam" id="PF08284">
    <property type="entry name" value="RVP_2"/>
    <property type="match status" value="1"/>
</dbReference>
<dbReference type="GO" id="GO:0003964">
    <property type="term" value="F:RNA-directed DNA polymerase activity"/>
    <property type="evidence" value="ECO:0007669"/>
    <property type="project" value="UniProtKB-KW"/>
</dbReference>
<dbReference type="SUPFAM" id="SSF56672">
    <property type="entry name" value="DNA/RNA polymerases"/>
    <property type="match status" value="1"/>
</dbReference>
<organism evidence="10">
    <name type="scientific">Tanacetum cinerariifolium</name>
    <name type="common">Dalmatian daisy</name>
    <name type="synonym">Chrysanthemum cinerariifolium</name>
    <dbReference type="NCBI Taxonomy" id="118510"/>
    <lineage>
        <taxon>Eukaryota</taxon>
        <taxon>Viridiplantae</taxon>
        <taxon>Streptophyta</taxon>
        <taxon>Embryophyta</taxon>
        <taxon>Tracheophyta</taxon>
        <taxon>Spermatophyta</taxon>
        <taxon>Magnoliopsida</taxon>
        <taxon>eudicotyledons</taxon>
        <taxon>Gunneridae</taxon>
        <taxon>Pentapetalae</taxon>
        <taxon>asterids</taxon>
        <taxon>campanulids</taxon>
        <taxon>Asterales</taxon>
        <taxon>Asteraceae</taxon>
        <taxon>Asteroideae</taxon>
        <taxon>Anthemideae</taxon>
        <taxon>Anthemidinae</taxon>
        <taxon>Tanacetum</taxon>
    </lineage>
</organism>
<dbReference type="InterPro" id="IPR043502">
    <property type="entry name" value="DNA/RNA_pol_sf"/>
</dbReference>
<dbReference type="EMBL" id="BKCJ010007307">
    <property type="protein sequence ID" value="GEU76570.1"/>
    <property type="molecule type" value="Genomic_DNA"/>
</dbReference>
<dbReference type="Gene3D" id="3.10.10.10">
    <property type="entry name" value="HIV Type 1 Reverse Transcriptase, subunit A, domain 1"/>
    <property type="match status" value="1"/>
</dbReference>
<keyword evidence="5" id="KW-0255">Endonuclease</keyword>
<dbReference type="GO" id="GO:0003676">
    <property type="term" value="F:nucleic acid binding"/>
    <property type="evidence" value="ECO:0007669"/>
    <property type="project" value="InterPro"/>
</dbReference>
<dbReference type="PANTHER" id="PTHR37984:SF5">
    <property type="entry name" value="PROTEIN NYNRIN-LIKE"/>
    <property type="match status" value="1"/>
</dbReference>
<dbReference type="CDD" id="cd01647">
    <property type="entry name" value="RT_LTR"/>
    <property type="match status" value="1"/>
</dbReference>
<evidence type="ECO:0000256" key="4">
    <source>
        <dbReference type="ARBA" id="ARBA00022722"/>
    </source>
</evidence>
<reference evidence="10" key="1">
    <citation type="journal article" date="2019" name="Sci. Rep.">
        <title>Draft genome of Tanacetum cinerariifolium, the natural source of mosquito coil.</title>
        <authorList>
            <person name="Yamashiro T."/>
            <person name="Shiraishi A."/>
            <person name="Satake H."/>
            <person name="Nakayama K."/>
        </authorList>
    </citation>
    <scope>NUCLEOTIDE SEQUENCE</scope>
</reference>
<dbReference type="GO" id="GO:0004519">
    <property type="term" value="F:endonuclease activity"/>
    <property type="evidence" value="ECO:0007669"/>
    <property type="project" value="UniProtKB-KW"/>
</dbReference>
<dbReference type="InterPro" id="IPR001584">
    <property type="entry name" value="Integrase_cat-core"/>
</dbReference>
<dbReference type="InterPro" id="IPR043128">
    <property type="entry name" value="Rev_trsase/Diguanyl_cyclase"/>
</dbReference>
<name>A0A6L2MS36_TANCI</name>
<evidence type="ECO:0000259" key="9">
    <source>
        <dbReference type="PROSITE" id="PS50994"/>
    </source>
</evidence>
<keyword evidence="3" id="KW-0548">Nucleotidyltransferase</keyword>
<evidence type="ECO:0000256" key="6">
    <source>
        <dbReference type="ARBA" id="ARBA00022801"/>
    </source>
</evidence>
<dbReference type="GO" id="GO:0015074">
    <property type="term" value="P:DNA integration"/>
    <property type="evidence" value="ECO:0007669"/>
    <property type="project" value="InterPro"/>
</dbReference>
<proteinExistence type="predicted"/>
<keyword evidence="6" id="KW-0378">Hydrolase</keyword>
<dbReference type="AlphaFoldDB" id="A0A6L2MS36"/>
<dbReference type="InterPro" id="IPR050951">
    <property type="entry name" value="Retrovirus_Pol_polyprotein"/>
</dbReference>
<dbReference type="EC" id="2.7.7.49" evidence="1"/>
<dbReference type="GO" id="GO:0016787">
    <property type="term" value="F:hydrolase activity"/>
    <property type="evidence" value="ECO:0007669"/>
    <property type="project" value="UniProtKB-KW"/>
</dbReference>
<sequence>MYLRSDIERYFMKNVLVNVKDQDFRILSKSVEMVKSVEIKVKNLGKHMYEQGYAYPSVCVVIGAAGYAYPGCGRLVIRSKVIENLIMSPRVMTRSVGRPVAESRGGGTGVRVGRCRRGRGPREGNDECFDELNGQGNDQGVGANGGVEGVNGNVEGVGNQGNAGNQNGNVVNENVQENGGDVVLTRWIKKMESVHDMSGCTKWEVAIRMPWNDFKLMMIEEFCPSHEMQKLETKLLNHVMVEAGHAAYTDRFYELARLVPHLVTLESRKIERALTDEAARNGSIKKVKKRGIVGNLDCRGVPWNVNNVNVRTQLLGHVMSVVVPTMSEGQGRGNQKNQARGRASMLGAEEARQDPNIVTGIEPNKLGFIYEIEIASEQLVEIDKVIKSCKLEIKGHVFDIDLIPFGHGSFEVVIGMDWLSNHKAEIICHEKVVRITLLDGKVLRVLGERSEEKVRLLMSAKASDKKQEKIVIVRDFLDVVMSPYRLAPSELEELLGQLKEIQDKGFIRLSSSPWGAPSLFVKKKDGSFRMCIDYKELNKLTIKNRYSLPRINDLFDQLPYLDKFVIVFIDDILIYSKTQEEHVEAFKISLGTDQEGETDKLCNVPVLALLDGPECFVVYCDTSKIRQGYVLMQRGKVIAYASMQLKIHEKNYTTHDLELGAVVFTLKIWRHYLYWTKSIIYTDHKSLQQIFSQKELNIRQRRGIELFSDYDCEIRYHPSKANEVADALIRKERVKPKRVKAEHQRLSCLLQQPEIPVWKWEGIAMDFVTKLPRTSSGHDIIWVIGDRLAKFAYFLPMREDYKMDRLARLYFNEIIARHGVSISIISDHDSRFTSRFWQSMQEALGTRLDMSMNYHPQTDGQSECTIQTLDDMLRACVLDFEGSWDVHLPLFEFSYNDNYHFSVRCALFEALYGRKYRSPTMWAEVEEGQLIGPELVQETTEKISQIKDRLKAARDCQKSYPDKRRKPLEFSVGDYVLLKIVEKVGHVAYRLDFPEELNGVHDKFYMSNLKKCLVDPTLQVPLDEIRVDAKLNFIEEPVEILEREFKKLKQSRIVIIKVRWNSKRGHEFTWEREDQMKLKYPDLFSDVSS</sequence>
<protein>
    <recommendedName>
        <fullName evidence="1">RNA-directed DNA polymerase</fullName>
        <ecNumber evidence="1">2.7.7.49</ecNumber>
    </recommendedName>
</protein>
<feature type="region of interest" description="Disordered" evidence="8">
    <location>
        <begin position="97"/>
        <end position="117"/>
    </location>
</feature>
<dbReference type="Gene3D" id="3.30.420.10">
    <property type="entry name" value="Ribonuclease H-like superfamily/Ribonuclease H"/>
    <property type="match status" value="1"/>
</dbReference>
<dbReference type="Pfam" id="PF17917">
    <property type="entry name" value="RT_RNaseH"/>
    <property type="match status" value="1"/>
</dbReference>
<dbReference type="Gene3D" id="2.40.70.10">
    <property type="entry name" value="Acid Proteases"/>
    <property type="match status" value="1"/>
</dbReference>
<dbReference type="InterPro" id="IPR041373">
    <property type="entry name" value="RT_RNaseH"/>
</dbReference>
<evidence type="ECO:0000256" key="3">
    <source>
        <dbReference type="ARBA" id="ARBA00022695"/>
    </source>
</evidence>
<dbReference type="SUPFAM" id="SSF53098">
    <property type="entry name" value="Ribonuclease H-like"/>
    <property type="match status" value="1"/>
</dbReference>
<dbReference type="PROSITE" id="PS50994">
    <property type="entry name" value="INTEGRASE"/>
    <property type="match status" value="1"/>
</dbReference>
<evidence type="ECO:0000313" key="10">
    <source>
        <dbReference type="EMBL" id="GEU76570.1"/>
    </source>
</evidence>
<dbReference type="Pfam" id="PF24626">
    <property type="entry name" value="SH3_Tf2-1"/>
    <property type="match status" value="1"/>
</dbReference>
<dbReference type="CDD" id="cd09274">
    <property type="entry name" value="RNase_HI_RT_Ty3"/>
    <property type="match status" value="1"/>
</dbReference>
<evidence type="ECO:0000256" key="5">
    <source>
        <dbReference type="ARBA" id="ARBA00022759"/>
    </source>
</evidence>
<feature type="domain" description="Integrase catalytic" evidence="9">
    <location>
        <begin position="752"/>
        <end position="927"/>
    </location>
</feature>
<dbReference type="InterPro" id="IPR012337">
    <property type="entry name" value="RNaseH-like_sf"/>
</dbReference>
<dbReference type="InterPro" id="IPR056924">
    <property type="entry name" value="SH3_Tf2-1"/>
</dbReference>
<comment type="caution">
    <text evidence="10">The sequence shown here is derived from an EMBL/GenBank/DDBJ whole genome shotgun (WGS) entry which is preliminary data.</text>
</comment>